<dbReference type="SUPFAM" id="SSF52980">
    <property type="entry name" value="Restriction endonuclease-like"/>
    <property type="match status" value="1"/>
</dbReference>
<dbReference type="EMBL" id="CAWUFR010000016">
    <property type="protein sequence ID" value="CAK6954246.1"/>
    <property type="molecule type" value="Genomic_DNA"/>
</dbReference>
<evidence type="ECO:0000313" key="2">
    <source>
        <dbReference type="Proteomes" id="UP001314229"/>
    </source>
</evidence>
<proteinExistence type="predicted"/>
<gene>
    <name evidence="1" type="ORF">FSCOSCO3_A024089</name>
</gene>
<reference evidence="1 2" key="1">
    <citation type="submission" date="2024-01" db="EMBL/GenBank/DDBJ databases">
        <authorList>
            <person name="Alioto T."/>
            <person name="Alioto T."/>
            <person name="Gomez Garrido J."/>
        </authorList>
    </citation>
    <scope>NUCLEOTIDE SEQUENCE [LARGE SCALE GENOMIC DNA]</scope>
</reference>
<name>A0AAV1N4G0_SCOSC</name>
<keyword evidence="2" id="KW-1185">Reference proteome</keyword>
<dbReference type="Proteomes" id="UP001314229">
    <property type="component" value="Unassembled WGS sequence"/>
</dbReference>
<protein>
    <submittedName>
        <fullName evidence="1">Uncharacterized protein LOC121695012</fullName>
    </submittedName>
</protein>
<dbReference type="GO" id="GO:0006281">
    <property type="term" value="P:DNA repair"/>
    <property type="evidence" value="ECO:0007669"/>
    <property type="project" value="UniProtKB-ARBA"/>
</dbReference>
<organism evidence="1 2">
    <name type="scientific">Scomber scombrus</name>
    <name type="common">Atlantic mackerel</name>
    <name type="synonym">Scomber vernalis</name>
    <dbReference type="NCBI Taxonomy" id="13677"/>
    <lineage>
        <taxon>Eukaryota</taxon>
        <taxon>Metazoa</taxon>
        <taxon>Chordata</taxon>
        <taxon>Craniata</taxon>
        <taxon>Vertebrata</taxon>
        <taxon>Euteleostomi</taxon>
        <taxon>Actinopterygii</taxon>
        <taxon>Neopterygii</taxon>
        <taxon>Teleostei</taxon>
        <taxon>Neoteleostei</taxon>
        <taxon>Acanthomorphata</taxon>
        <taxon>Pelagiaria</taxon>
        <taxon>Scombriformes</taxon>
        <taxon>Scombridae</taxon>
        <taxon>Scomber</taxon>
    </lineage>
</organism>
<dbReference type="InterPro" id="IPR011604">
    <property type="entry name" value="PDDEXK-like_dom_sf"/>
</dbReference>
<dbReference type="InterPro" id="IPR011335">
    <property type="entry name" value="Restrct_endonuc-II-like"/>
</dbReference>
<dbReference type="AlphaFoldDB" id="A0AAV1N4G0"/>
<dbReference type="PANTHER" id="PTHR47526">
    <property type="entry name" value="ATP-DEPENDENT DNA HELICASE"/>
    <property type="match status" value="1"/>
</dbReference>
<dbReference type="Gene3D" id="3.90.320.10">
    <property type="match status" value="1"/>
</dbReference>
<sequence>MKDYWRPYVDPVRPSVVRKYLHPRLCNPNLDGCDLSVVQQHYLGLEHTPEVTDDQAINIEACTRKQLESSTWFVSWVGRITSSNSRAVRTTNIDKPALSAVNKVCNPYKQVVTLDTRWGLTHEEQARKVYITRPAKHHVNLKVAHYGFVINPLPQAMAATVKRYTHNEHHHSCHTLKKSFCFHTADGSPDLKRNQP</sequence>
<evidence type="ECO:0000313" key="1">
    <source>
        <dbReference type="EMBL" id="CAK6954246.1"/>
    </source>
</evidence>
<comment type="caution">
    <text evidence="1">The sequence shown here is derived from an EMBL/GenBank/DDBJ whole genome shotgun (WGS) entry which is preliminary data.</text>
</comment>
<accession>A0AAV1N4G0</accession>
<dbReference type="PANTHER" id="PTHR47526:SF3">
    <property type="entry name" value="PHD-TYPE DOMAIN-CONTAINING PROTEIN"/>
    <property type="match status" value="1"/>
</dbReference>